<evidence type="ECO:0000256" key="6">
    <source>
        <dbReference type="RuleBase" id="RU362028"/>
    </source>
</evidence>
<dbReference type="PROSITE" id="PS50889">
    <property type="entry name" value="S4"/>
    <property type="match status" value="1"/>
</dbReference>
<keyword evidence="9" id="KW-1185">Reference proteome</keyword>
<dbReference type="Proteomes" id="UP000094969">
    <property type="component" value="Chromosome"/>
</dbReference>
<keyword evidence="2 6" id="KW-0413">Isomerase</keyword>
<dbReference type="STRING" id="1526658.BHK69_02060"/>
<proteinExistence type="inferred from homology"/>
<dbReference type="GO" id="GO:0000455">
    <property type="term" value="P:enzyme-directed rRNA pseudouridine synthesis"/>
    <property type="evidence" value="ECO:0007669"/>
    <property type="project" value="TreeGrafter"/>
</dbReference>
<feature type="active site" evidence="4">
    <location>
        <position position="152"/>
    </location>
</feature>
<dbReference type="InterPro" id="IPR020103">
    <property type="entry name" value="PsdUridine_synth_cat_dom_sf"/>
</dbReference>
<dbReference type="Pfam" id="PF00849">
    <property type="entry name" value="PseudoU_synth_2"/>
    <property type="match status" value="1"/>
</dbReference>
<organism evidence="8 9">
    <name type="scientific">Bosea vaviloviae</name>
    <dbReference type="NCBI Taxonomy" id="1526658"/>
    <lineage>
        <taxon>Bacteria</taxon>
        <taxon>Pseudomonadati</taxon>
        <taxon>Pseudomonadota</taxon>
        <taxon>Alphaproteobacteria</taxon>
        <taxon>Hyphomicrobiales</taxon>
        <taxon>Boseaceae</taxon>
        <taxon>Bosea</taxon>
    </lineage>
</organism>
<evidence type="ECO:0000256" key="1">
    <source>
        <dbReference type="ARBA" id="ARBA00010876"/>
    </source>
</evidence>
<dbReference type="CDD" id="cd02869">
    <property type="entry name" value="PseudoU_synth_RluA_like"/>
    <property type="match status" value="1"/>
</dbReference>
<keyword evidence="5" id="KW-0694">RNA-binding</keyword>
<reference evidence="8 9" key="1">
    <citation type="journal article" date="2015" name="Antonie Van Leeuwenhoek">
        <title>Bosea vaviloviae sp. nov., a new species of slow-growing rhizobia isolated from nodules of the relict species Vavilovia formosa (Stev.) Fed.</title>
        <authorList>
            <person name="Safronova V.I."/>
            <person name="Kuznetsova I.G."/>
            <person name="Sazanova A.L."/>
            <person name="Kimeklis A.K."/>
            <person name="Belimov A.A."/>
            <person name="Andronov E.E."/>
            <person name="Pinaev A.G."/>
            <person name="Chizhevskaya E.P."/>
            <person name="Pukhaev A.R."/>
            <person name="Popov K.P."/>
            <person name="Willems A."/>
            <person name="Tikhonovich I.A."/>
        </authorList>
    </citation>
    <scope>NUCLEOTIDE SEQUENCE [LARGE SCALE GENOMIC DNA]</scope>
    <source>
        <strain evidence="8 9">Vaf18</strain>
    </source>
</reference>
<dbReference type="Gene3D" id="3.30.2350.10">
    <property type="entry name" value="Pseudouridine synthase"/>
    <property type="match status" value="1"/>
</dbReference>
<dbReference type="PANTHER" id="PTHR21600:SF44">
    <property type="entry name" value="RIBOSOMAL LARGE SUBUNIT PSEUDOURIDINE SYNTHASE D"/>
    <property type="match status" value="1"/>
</dbReference>
<dbReference type="CDD" id="cd00165">
    <property type="entry name" value="S4"/>
    <property type="match status" value="1"/>
</dbReference>
<comment type="function">
    <text evidence="6">Responsible for synthesis of pseudouridine from uracil.</text>
</comment>
<evidence type="ECO:0000256" key="2">
    <source>
        <dbReference type="ARBA" id="ARBA00023235"/>
    </source>
</evidence>
<dbReference type="EC" id="5.4.99.-" evidence="6"/>
<comment type="catalytic activity">
    <reaction evidence="6">
        <text>a uridine in RNA = a pseudouridine in RNA</text>
        <dbReference type="Rhea" id="RHEA:48348"/>
        <dbReference type="Rhea" id="RHEA-COMP:12068"/>
        <dbReference type="Rhea" id="RHEA-COMP:12069"/>
        <dbReference type="ChEBI" id="CHEBI:65314"/>
        <dbReference type="ChEBI" id="CHEBI:65315"/>
    </reaction>
</comment>
<dbReference type="EMBL" id="CP017147">
    <property type="protein sequence ID" value="AOO79439.1"/>
    <property type="molecule type" value="Genomic_DNA"/>
</dbReference>
<dbReference type="InterPro" id="IPR050188">
    <property type="entry name" value="RluA_PseudoU_synthase"/>
</dbReference>
<comment type="similarity">
    <text evidence="1 6">Belongs to the pseudouridine synthase RluA family.</text>
</comment>
<dbReference type="KEGG" id="bvv:BHK69_02060"/>
<dbReference type="RefSeq" id="WP_069688662.1">
    <property type="nucleotide sequence ID" value="NZ_CP017147.1"/>
</dbReference>
<evidence type="ECO:0000313" key="9">
    <source>
        <dbReference type="Proteomes" id="UP000094969"/>
    </source>
</evidence>
<dbReference type="GO" id="GO:0003723">
    <property type="term" value="F:RNA binding"/>
    <property type="evidence" value="ECO:0007669"/>
    <property type="project" value="UniProtKB-KW"/>
</dbReference>
<feature type="domain" description="RNA-binding S4" evidence="7">
    <location>
        <begin position="27"/>
        <end position="92"/>
    </location>
</feature>
<dbReference type="InterPro" id="IPR006145">
    <property type="entry name" value="PsdUridine_synth_RsuA/RluA"/>
</dbReference>
<dbReference type="InterPro" id="IPR006224">
    <property type="entry name" value="PsdUridine_synth_RluA-like_CS"/>
</dbReference>
<dbReference type="InterPro" id="IPR036986">
    <property type="entry name" value="S4_RNA-bd_sf"/>
</dbReference>
<dbReference type="Pfam" id="PF01479">
    <property type="entry name" value="S4"/>
    <property type="match status" value="1"/>
</dbReference>
<accession>A0A1D7TWD3</accession>
<evidence type="ECO:0000313" key="8">
    <source>
        <dbReference type="EMBL" id="AOO79439.1"/>
    </source>
</evidence>
<dbReference type="SUPFAM" id="SSF55174">
    <property type="entry name" value="Alpha-L RNA-binding motif"/>
    <property type="match status" value="1"/>
</dbReference>
<dbReference type="SMART" id="SM00363">
    <property type="entry name" value="S4"/>
    <property type="match status" value="1"/>
</dbReference>
<dbReference type="OrthoDB" id="9807829at2"/>
<evidence type="ECO:0000256" key="5">
    <source>
        <dbReference type="PROSITE-ProRule" id="PRU00182"/>
    </source>
</evidence>
<name>A0A1D7TWD3_9HYPH</name>
<evidence type="ECO:0000256" key="3">
    <source>
        <dbReference type="ARBA" id="ARBA00036882"/>
    </source>
</evidence>
<dbReference type="GO" id="GO:0160140">
    <property type="term" value="F:23S rRNA pseudouridine(1911/1915/1917) synthase activity"/>
    <property type="evidence" value="ECO:0007669"/>
    <property type="project" value="UniProtKB-EC"/>
</dbReference>
<dbReference type="InterPro" id="IPR002942">
    <property type="entry name" value="S4_RNA-bd"/>
</dbReference>
<sequence length="347" mass="37216">MTSQPSQFETAPPAGVTLHVTAEQAGARLDKALALLAGEISRARLQQIVKDGGVSLNGAVTTDGSRKVVEGDALTLIMPEAKPPAPAGQDIPLTVVFEDEHLIVIDKPAGLVVHPAGGHEDGTLVNALIAHCGESLSGIGGVRRPGIVHRLDKDTSGLLVVAKNDKAHQGLAKQFADHGRTGPLQRAYLAIVWGFPRRAHGTIEANIERSNKNREKMMVVGEERGREAITHFTVMERYPALLKGREETEALASMVECRLETGRTHQIRVHMSHLGHPLLGDQLYGSGFATKASRLPEPARLALTQLGRQALHAALLGFAHPATGEEMLFESDPPSEFANLQAELARL</sequence>
<dbReference type="Gene3D" id="3.10.290.10">
    <property type="entry name" value="RNA-binding S4 domain"/>
    <property type="match status" value="1"/>
</dbReference>
<dbReference type="InterPro" id="IPR006225">
    <property type="entry name" value="PsdUridine_synth_RluC/D"/>
</dbReference>
<comment type="catalytic activity">
    <reaction evidence="3">
        <text>uridine(1911/1915/1917) in 23S rRNA = pseudouridine(1911/1915/1917) in 23S rRNA</text>
        <dbReference type="Rhea" id="RHEA:42524"/>
        <dbReference type="Rhea" id="RHEA-COMP:10097"/>
        <dbReference type="Rhea" id="RHEA-COMP:10098"/>
        <dbReference type="ChEBI" id="CHEBI:65314"/>
        <dbReference type="ChEBI" id="CHEBI:65315"/>
        <dbReference type="EC" id="5.4.99.23"/>
    </reaction>
</comment>
<evidence type="ECO:0000259" key="7">
    <source>
        <dbReference type="SMART" id="SM00363"/>
    </source>
</evidence>
<dbReference type="NCBIfam" id="TIGR00005">
    <property type="entry name" value="rluA_subfam"/>
    <property type="match status" value="1"/>
</dbReference>
<protein>
    <recommendedName>
        <fullName evidence="6">Pseudouridine synthase</fullName>
        <ecNumber evidence="6">5.4.99.-</ecNumber>
    </recommendedName>
</protein>
<gene>
    <name evidence="8" type="ORF">BHK69_02060</name>
</gene>
<evidence type="ECO:0000256" key="4">
    <source>
        <dbReference type="PIRSR" id="PIRSR606225-1"/>
    </source>
</evidence>
<dbReference type="SUPFAM" id="SSF55120">
    <property type="entry name" value="Pseudouridine synthase"/>
    <property type="match status" value="1"/>
</dbReference>
<dbReference type="PANTHER" id="PTHR21600">
    <property type="entry name" value="MITOCHONDRIAL RNA PSEUDOURIDINE SYNTHASE"/>
    <property type="match status" value="1"/>
</dbReference>
<dbReference type="AlphaFoldDB" id="A0A1D7TWD3"/>
<dbReference type="PROSITE" id="PS01129">
    <property type="entry name" value="PSI_RLU"/>
    <property type="match status" value="1"/>
</dbReference>